<feature type="chain" id="PRO_5044568651" evidence="1">
    <location>
        <begin position="26"/>
        <end position="131"/>
    </location>
</feature>
<sequence length="131" mass="14087">MQNRTICTRAAALLLALLMTVTVFAGCGQSGGSGDKKTVSVTVTHKDGSTKDFTYETTEEMLGPALVSEKLIEGEEGQYGLFVKTVDGYTVDESNQEWWCLTVDGETAMTGIDSTPIEEGKKYGLVLTVGY</sequence>
<dbReference type="Pfam" id="PF14478">
    <property type="entry name" value="DUF4430"/>
    <property type="match status" value="1"/>
</dbReference>
<dbReference type="AlphaFoldDB" id="A0A1Z2XN64"/>
<name>A0A1Z2XN64_9FIRM</name>
<accession>A0A1Z2XN64</accession>
<dbReference type="Gene3D" id="2.170.130.30">
    <property type="match status" value="1"/>
</dbReference>
<dbReference type="InterPro" id="IPR027954">
    <property type="entry name" value="Transcobalamin-like_C"/>
</dbReference>
<reference evidence="3" key="1">
    <citation type="journal article" date="2017" name="Genome Announc.">
        <title>High-Quality Whole-Genome Sequences of the Oligo-Mouse-Microbiota Bacterial Community.</title>
        <authorList>
            <person name="Garzetti D."/>
            <person name="Brugiroux S."/>
            <person name="Bunk B."/>
            <person name="Pukall R."/>
            <person name="McCoy K.D."/>
            <person name="Macpherson A.J."/>
            <person name="Stecher B."/>
        </authorList>
    </citation>
    <scope>NUCLEOTIDE SEQUENCE</scope>
    <source>
        <strain evidence="3">KB18</strain>
    </source>
</reference>
<organism evidence="4 6">
    <name type="scientific">Acutalibacter muris</name>
    <dbReference type="NCBI Taxonomy" id="1796620"/>
    <lineage>
        <taxon>Bacteria</taxon>
        <taxon>Bacillati</taxon>
        <taxon>Bacillota</taxon>
        <taxon>Clostridia</taxon>
        <taxon>Eubacteriales</taxon>
        <taxon>Acutalibacteraceae</taxon>
        <taxon>Acutalibacter</taxon>
    </lineage>
</organism>
<dbReference type="PROSITE" id="PS51257">
    <property type="entry name" value="PROKAR_LIPOPROTEIN"/>
    <property type="match status" value="1"/>
</dbReference>
<dbReference type="EMBL" id="CP065321">
    <property type="protein sequence ID" value="QQR29165.1"/>
    <property type="molecule type" value="Genomic_DNA"/>
</dbReference>
<dbReference type="Proteomes" id="UP000596035">
    <property type="component" value="Chromosome"/>
</dbReference>
<proteinExistence type="predicted"/>
<dbReference type="EMBL" id="CP021422">
    <property type="protein sequence ID" value="ASB39876.1"/>
    <property type="molecule type" value="Genomic_DNA"/>
</dbReference>
<dbReference type="RefSeq" id="WP_066535445.1">
    <property type="nucleotide sequence ID" value="NZ_CAPVCI010000006.1"/>
</dbReference>
<reference evidence="5" key="2">
    <citation type="submission" date="2017-05" db="EMBL/GenBank/DDBJ databases">
        <title>Improved OligoMM genomes.</title>
        <authorList>
            <person name="Garzetti D."/>
        </authorList>
    </citation>
    <scope>NUCLEOTIDE SEQUENCE [LARGE SCALE GENOMIC DNA]</scope>
    <source>
        <strain evidence="5">KB18</strain>
    </source>
</reference>
<dbReference type="Proteomes" id="UP000196710">
    <property type="component" value="Chromosome"/>
</dbReference>
<feature type="signal peptide" evidence="1">
    <location>
        <begin position="1"/>
        <end position="25"/>
    </location>
</feature>
<evidence type="ECO:0000256" key="1">
    <source>
        <dbReference type="SAM" id="SignalP"/>
    </source>
</evidence>
<gene>
    <name evidence="3" type="ORF">ADH66_03965</name>
    <name evidence="4" type="ORF">I5Q82_14030</name>
</gene>
<evidence type="ECO:0000313" key="6">
    <source>
        <dbReference type="Proteomes" id="UP000596035"/>
    </source>
</evidence>
<reference evidence="4 6" key="3">
    <citation type="submission" date="2020-11" db="EMBL/GenBank/DDBJ databases">
        <title>Closed and high quality bacterial genomes of the OMM12 community.</title>
        <authorList>
            <person name="Marbouty M."/>
            <person name="Lamy-Besnier Q."/>
            <person name="Debarbieux L."/>
            <person name="Koszul R."/>
        </authorList>
    </citation>
    <scope>NUCLEOTIDE SEQUENCE [LARGE SCALE GENOMIC DNA]</scope>
    <source>
        <strain evidence="4 6">KB18</strain>
    </source>
</reference>
<keyword evidence="5" id="KW-1185">Reference proteome</keyword>
<dbReference type="KEGG" id="amur:ADH66_03965"/>
<feature type="domain" description="Transcobalamin-like C-terminal" evidence="2">
    <location>
        <begin position="73"/>
        <end position="122"/>
    </location>
</feature>
<evidence type="ECO:0000259" key="2">
    <source>
        <dbReference type="Pfam" id="PF14478"/>
    </source>
</evidence>
<evidence type="ECO:0000313" key="3">
    <source>
        <dbReference type="EMBL" id="ASB39876.1"/>
    </source>
</evidence>
<evidence type="ECO:0000313" key="4">
    <source>
        <dbReference type="EMBL" id="QQR29165.1"/>
    </source>
</evidence>
<keyword evidence="1" id="KW-0732">Signal</keyword>
<evidence type="ECO:0000313" key="5">
    <source>
        <dbReference type="Proteomes" id="UP000196710"/>
    </source>
</evidence>
<protein>
    <submittedName>
        <fullName evidence="4">DUF4430 domain-containing protein</fullName>
    </submittedName>
</protein>